<dbReference type="InterPro" id="IPR006016">
    <property type="entry name" value="UspA"/>
</dbReference>
<dbReference type="CDD" id="cd23659">
    <property type="entry name" value="USP_At3g01520-like"/>
    <property type="match status" value="1"/>
</dbReference>
<dbReference type="PRINTS" id="PR01438">
    <property type="entry name" value="UNVRSLSTRESS"/>
</dbReference>
<dbReference type="SUPFAM" id="SSF52402">
    <property type="entry name" value="Adenine nucleotide alpha hydrolases-like"/>
    <property type="match status" value="1"/>
</dbReference>
<organism evidence="3 4">
    <name type="scientific">Amycolatopsis alba DSM 44262</name>
    <dbReference type="NCBI Taxonomy" id="1125972"/>
    <lineage>
        <taxon>Bacteria</taxon>
        <taxon>Bacillati</taxon>
        <taxon>Actinomycetota</taxon>
        <taxon>Actinomycetes</taxon>
        <taxon>Pseudonocardiales</taxon>
        <taxon>Pseudonocardiaceae</taxon>
        <taxon>Amycolatopsis</taxon>
    </lineage>
</organism>
<evidence type="ECO:0000259" key="2">
    <source>
        <dbReference type="Pfam" id="PF00582"/>
    </source>
</evidence>
<proteinExistence type="inferred from homology"/>
<sequence length="168" mass="17412">MMENAPENRIVVGLDGSAGSAAAVRWAAGQAVRQGAALQVVNVWVHDSALDDASANRTVAEATDVHLKALEAATTKILGDHKGLEITYDVPQGDPGDTLVERSENAALLVLGSHGTGKIRELLVGSVCKTALHHATCPVTVIPPPAVAPEGRFGRLLASISYEPGPIL</sequence>
<reference evidence="3 4" key="1">
    <citation type="submission" date="2017-07" db="EMBL/GenBank/DDBJ databases">
        <title>Amycolatopsis alba DSM 44262 Genome sequencing and assembly.</title>
        <authorList>
            <person name="Kaur N."/>
            <person name="Mayilraj S."/>
        </authorList>
    </citation>
    <scope>NUCLEOTIDE SEQUENCE [LARGE SCALE GENOMIC DNA]</scope>
    <source>
        <strain evidence="3 4">DSM 44262</strain>
    </source>
</reference>
<dbReference type="RefSeq" id="WP_026467790.1">
    <property type="nucleotide sequence ID" value="NZ_KB913032.1"/>
</dbReference>
<comment type="caution">
    <text evidence="3">The sequence shown here is derived from an EMBL/GenBank/DDBJ whole genome shotgun (WGS) entry which is preliminary data.</text>
</comment>
<dbReference type="OrthoDB" id="6174426at2"/>
<dbReference type="PANTHER" id="PTHR46553">
    <property type="entry name" value="ADENINE NUCLEOTIDE ALPHA HYDROLASES-LIKE SUPERFAMILY PROTEIN"/>
    <property type="match status" value="1"/>
</dbReference>
<dbReference type="PANTHER" id="PTHR46553:SF3">
    <property type="entry name" value="ADENINE NUCLEOTIDE ALPHA HYDROLASES-LIKE SUPERFAMILY PROTEIN"/>
    <property type="match status" value="1"/>
</dbReference>
<evidence type="ECO:0000256" key="1">
    <source>
        <dbReference type="ARBA" id="ARBA00008791"/>
    </source>
</evidence>
<dbReference type="EMBL" id="NMQU01000041">
    <property type="protein sequence ID" value="OXM50399.1"/>
    <property type="molecule type" value="Genomic_DNA"/>
</dbReference>
<gene>
    <name evidence="3" type="ORF">CFP75_16000</name>
</gene>
<dbReference type="AlphaFoldDB" id="A0A229RV91"/>
<dbReference type="InterPro" id="IPR014729">
    <property type="entry name" value="Rossmann-like_a/b/a_fold"/>
</dbReference>
<accession>A0A229RV91</accession>
<keyword evidence="4" id="KW-1185">Reference proteome</keyword>
<evidence type="ECO:0000313" key="3">
    <source>
        <dbReference type="EMBL" id="OXM50399.1"/>
    </source>
</evidence>
<name>A0A229RV91_AMYAL</name>
<dbReference type="Proteomes" id="UP000215563">
    <property type="component" value="Unassembled WGS sequence"/>
</dbReference>
<comment type="similarity">
    <text evidence="1">Belongs to the universal stress protein A family.</text>
</comment>
<dbReference type="Pfam" id="PF00582">
    <property type="entry name" value="Usp"/>
    <property type="match status" value="1"/>
</dbReference>
<protein>
    <submittedName>
        <fullName evidence="3">Universal stress protein</fullName>
    </submittedName>
</protein>
<dbReference type="Gene3D" id="3.40.50.620">
    <property type="entry name" value="HUPs"/>
    <property type="match status" value="1"/>
</dbReference>
<feature type="domain" description="UspA" evidence="2">
    <location>
        <begin position="9"/>
        <end position="143"/>
    </location>
</feature>
<evidence type="ECO:0000313" key="4">
    <source>
        <dbReference type="Proteomes" id="UP000215563"/>
    </source>
</evidence>
<dbReference type="InterPro" id="IPR006015">
    <property type="entry name" value="Universal_stress_UspA"/>
</dbReference>